<evidence type="ECO:0000313" key="2">
    <source>
        <dbReference type="EMBL" id="KRO22253.1"/>
    </source>
</evidence>
<evidence type="ECO:0000313" key="3">
    <source>
        <dbReference type="Proteomes" id="UP000051249"/>
    </source>
</evidence>
<dbReference type="OrthoDB" id="2249726at2"/>
<protein>
    <submittedName>
        <fullName evidence="2">Lipoprotein</fullName>
    </submittedName>
</protein>
<dbReference type="PATRIC" id="fig|480391.4.peg.1201"/>
<name>A0A0R2NED0_9LACO</name>
<dbReference type="EMBL" id="JQCQ01000039">
    <property type="protein sequence ID" value="KRO22253.1"/>
    <property type="molecule type" value="Genomic_DNA"/>
</dbReference>
<sequence length="321" mass="36156">MKKWIWAIVIFLVVGVVGGYSYSHYREVRNQYNQDILNGEVAVKQKHYAAAQNYFSDALIRVQNDKKAQDLLDQTKKFVRAESELNSHQFAMAKQSYKDVLSYKKGSSVLDKRADDRISLVDQVQKNFKRFSSMLQKAQEYNAAQMFMDSNSELDLLFSETDFKQSYYETLRDQATKLRQSNNMGLVNTDNTLKLPRKDDSSADTNTNQASDTESSSSDKMNSTKSSSKKESSSSAQSDAKLTSSEKAAAKAYKGTNEFTPKANEKISNGDADTLRSQLEKSGLSKVQVESMSNTDIAQVRNYADKHKVSLKEAFSKVFPS</sequence>
<accession>A0A0R2NED0</accession>
<keyword evidence="2" id="KW-0449">Lipoprotein</keyword>
<feature type="region of interest" description="Disordered" evidence="1">
    <location>
        <begin position="182"/>
        <end position="291"/>
    </location>
</feature>
<feature type="compositionally biased region" description="Low complexity" evidence="1">
    <location>
        <begin position="210"/>
        <end position="226"/>
    </location>
</feature>
<dbReference type="RefSeq" id="WP_057800369.1">
    <property type="nucleotide sequence ID" value="NZ_BJZZ01000040.1"/>
</dbReference>
<feature type="compositionally biased region" description="Polar residues" evidence="1">
    <location>
        <begin position="182"/>
        <end position="192"/>
    </location>
</feature>
<dbReference type="AlphaFoldDB" id="A0A0R2NED0"/>
<reference evidence="2 3" key="1">
    <citation type="journal article" date="2015" name="Genome Announc.">
        <title>Expanding the biotechnology potential of lactobacilli through comparative genomics of 213 strains and associated genera.</title>
        <authorList>
            <person name="Sun Z."/>
            <person name="Harris H.M."/>
            <person name="McCann A."/>
            <person name="Guo C."/>
            <person name="Argimon S."/>
            <person name="Zhang W."/>
            <person name="Yang X."/>
            <person name="Jeffery I.B."/>
            <person name="Cooney J.C."/>
            <person name="Kagawa T.F."/>
            <person name="Liu W."/>
            <person name="Song Y."/>
            <person name="Salvetti E."/>
            <person name="Wrobel A."/>
            <person name="Rasinkangas P."/>
            <person name="Parkhill J."/>
            <person name="Rea M.C."/>
            <person name="O'Sullivan O."/>
            <person name="Ritari J."/>
            <person name="Douillard F.P."/>
            <person name="Paul Ross R."/>
            <person name="Yang R."/>
            <person name="Briner A.E."/>
            <person name="Felis G.E."/>
            <person name="de Vos W.M."/>
            <person name="Barrangou R."/>
            <person name="Klaenhammer T.R."/>
            <person name="Caufield P.W."/>
            <person name="Cui Y."/>
            <person name="Zhang H."/>
            <person name="O'Toole P.W."/>
        </authorList>
    </citation>
    <scope>NUCLEOTIDE SEQUENCE [LARGE SCALE GENOMIC DNA]</scope>
    <source>
        <strain evidence="2 3">DSM 23026</strain>
    </source>
</reference>
<keyword evidence="3" id="KW-1185">Reference proteome</keyword>
<gene>
    <name evidence="2" type="ORF">IV88_GL001183</name>
</gene>
<feature type="compositionally biased region" description="Low complexity" evidence="1">
    <location>
        <begin position="233"/>
        <end position="245"/>
    </location>
</feature>
<dbReference type="Proteomes" id="UP000051249">
    <property type="component" value="Unassembled WGS sequence"/>
</dbReference>
<organism evidence="2 3">
    <name type="scientific">Pediococcus argentinicus</name>
    <dbReference type="NCBI Taxonomy" id="480391"/>
    <lineage>
        <taxon>Bacteria</taxon>
        <taxon>Bacillati</taxon>
        <taxon>Bacillota</taxon>
        <taxon>Bacilli</taxon>
        <taxon>Lactobacillales</taxon>
        <taxon>Lactobacillaceae</taxon>
        <taxon>Pediococcus</taxon>
    </lineage>
</organism>
<comment type="caution">
    <text evidence="2">The sequence shown here is derived from an EMBL/GenBank/DDBJ whole genome shotgun (WGS) entry which is preliminary data.</text>
</comment>
<proteinExistence type="predicted"/>
<evidence type="ECO:0000256" key="1">
    <source>
        <dbReference type="SAM" id="MobiDB-lite"/>
    </source>
</evidence>